<feature type="region of interest" description="Disordered" evidence="1">
    <location>
        <begin position="90"/>
        <end position="182"/>
    </location>
</feature>
<dbReference type="InterPro" id="IPR021421">
    <property type="entry name" value="DUF3071"/>
</dbReference>
<dbReference type="Pfam" id="PF11268">
    <property type="entry name" value="DUF3071"/>
    <property type="match status" value="1"/>
</dbReference>
<comment type="caution">
    <text evidence="3">The sequence shown here is derived from an EMBL/GenBank/DDBJ whole genome shotgun (WGS) entry which is preliminary data.</text>
</comment>
<dbReference type="RefSeq" id="WP_277103964.1">
    <property type="nucleotide sequence ID" value="NZ_BAAAJS010000068.1"/>
</dbReference>
<feature type="compositionally biased region" description="Low complexity" evidence="1">
    <location>
        <begin position="103"/>
        <end position="166"/>
    </location>
</feature>
<sequence>MKELFLVEAESTPTSLVFVDPESEQQYFLVVTDTLRDAFAQHSANTAAQAHALDSSSDVSSVAPRDNSALGDLHGPSLVVSVPENADEQVHATNDGGVDTPVQQAPKPEASASSEVASQSAEESSGESPVSYSPSPDASTASTESVASADSASATSSVASAPTPAESHADKREIDPRLSAPLKMRPREIQERIRAGATVAELAELNNVTEARIEPYAHPVLLERTRMAEMAKRAFPVRDDGPAKLSLWEILATAFAARGLDLLTSEWDAYRDAANQWVIQVKWDAGVTQNVAEWSYLKHSASNATAVARNSLAADLIDPDFIKPVRSLTAVHSPSPAPSIEDTQDIPVIDEQADVAEATGEDFQQRSRPEHDAQQRANRRRRKAVTPHWEDVLLGVRTNTKRPRK</sequence>
<evidence type="ECO:0000259" key="2">
    <source>
        <dbReference type="Pfam" id="PF11268"/>
    </source>
</evidence>
<feature type="compositionally biased region" description="Basic and acidic residues" evidence="1">
    <location>
        <begin position="363"/>
        <end position="374"/>
    </location>
</feature>
<name>A0ABU2B8Q9_9CORY</name>
<evidence type="ECO:0000256" key="1">
    <source>
        <dbReference type="SAM" id="MobiDB-lite"/>
    </source>
</evidence>
<reference evidence="3 4" key="1">
    <citation type="submission" date="2023-07" db="EMBL/GenBank/DDBJ databases">
        <title>Sequencing the genomes of 1000 actinobacteria strains.</title>
        <authorList>
            <person name="Klenk H.-P."/>
        </authorList>
    </citation>
    <scope>NUCLEOTIDE SEQUENCE [LARGE SCALE GENOMIC DNA]</scope>
    <source>
        <strain evidence="3 4">DSM 44508</strain>
    </source>
</reference>
<evidence type="ECO:0000313" key="4">
    <source>
        <dbReference type="Proteomes" id="UP001183619"/>
    </source>
</evidence>
<dbReference type="NCBIfam" id="NF040712">
    <property type="entry name" value="SepH"/>
    <property type="match status" value="1"/>
</dbReference>
<proteinExistence type="predicted"/>
<dbReference type="EMBL" id="JAVDYF010000001">
    <property type="protein sequence ID" value="MDR7355012.1"/>
    <property type="molecule type" value="Genomic_DNA"/>
</dbReference>
<protein>
    <recommendedName>
        <fullName evidence="2">DUF3071 domain-containing protein</fullName>
    </recommendedName>
</protein>
<gene>
    <name evidence="3" type="ORF">J2S37_001550</name>
</gene>
<keyword evidence="4" id="KW-1185">Reference proteome</keyword>
<feature type="region of interest" description="Disordered" evidence="1">
    <location>
        <begin position="53"/>
        <end position="78"/>
    </location>
</feature>
<feature type="compositionally biased region" description="Basic and acidic residues" evidence="1">
    <location>
        <begin position="167"/>
        <end position="176"/>
    </location>
</feature>
<dbReference type="Proteomes" id="UP001183619">
    <property type="component" value="Unassembled WGS sequence"/>
</dbReference>
<organism evidence="3 4">
    <name type="scientific">Corynebacterium felinum</name>
    <dbReference type="NCBI Taxonomy" id="131318"/>
    <lineage>
        <taxon>Bacteria</taxon>
        <taxon>Bacillati</taxon>
        <taxon>Actinomycetota</taxon>
        <taxon>Actinomycetes</taxon>
        <taxon>Mycobacteriales</taxon>
        <taxon>Corynebacteriaceae</taxon>
        <taxon>Corynebacterium</taxon>
    </lineage>
</organism>
<dbReference type="InterPro" id="IPR047682">
    <property type="entry name" value="SepH-like"/>
</dbReference>
<accession>A0ABU2B8Q9</accession>
<evidence type="ECO:0000313" key="3">
    <source>
        <dbReference type="EMBL" id="MDR7355012.1"/>
    </source>
</evidence>
<feature type="domain" description="DUF3071" evidence="2">
    <location>
        <begin position="1"/>
        <end position="296"/>
    </location>
</feature>
<feature type="region of interest" description="Disordered" evidence="1">
    <location>
        <begin position="355"/>
        <end position="405"/>
    </location>
</feature>